<dbReference type="AlphaFoldDB" id="A0A3D9H6Z7"/>
<keyword evidence="5" id="KW-1185">Reference proteome</keyword>
<dbReference type="PROSITE" id="PS50263">
    <property type="entry name" value="CN_HYDROLASE"/>
    <property type="match status" value="1"/>
</dbReference>
<dbReference type="InterPro" id="IPR016181">
    <property type="entry name" value="Acyl_CoA_acyltransferase"/>
</dbReference>
<feature type="domain" description="N-acetyltransferase" evidence="3">
    <location>
        <begin position="242"/>
        <end position="408"/>
    </location>
</feature>
<dbReference type="Pfam" id="PF00583">
    <property type="entry name" value="Acetyltransf_1"/>
    <property type="match status" value="1"/>
</dbReference>
<dbReference type="CDD" id="cd07197">
    <property type="entry name" value="nitrilase"/>
    <property type="match status" value="1"/>
</dbReference>
<dbReference type="Proteomes" id="UP000256980">
    <property type="component" value="Unassembled WGS sequence"/>
</dbReference>
<keyword evidence="1 4" id="KW-0378">Hydrolase</keyword>
<sequence>MKIGIAQTAALKGEVDKNIKNHLLLIKRAINLGADVIIFPELSITGYEPELAKALTTHIDDSIFNRFQELSDQNKSIIGVGMPTKSIKGIHISMLIFQPYKKRMVYAKQILHADEKPYFVCGNNQTYIHIKGNKIAIGICYEALQPKHVLKAIDDNANLYIASVAKSKEGIEKANAYFPRMAKEYKIPILMSNAVGYCDNFMSAGQSAVWNKNGKLMAQLDHKNQGLLIYDTELEAVEMQQSKIEKGQSSKLNTIFQMYLNAKHHLEQNGIYQWTTNYPTLSILQEDLNKGVLYTLQLQNEIIGAINISEEQEDEYQSIDWQYNDSKVVVIHRLVIDPKHQQQGYAKQLMEFAEDVAIQNKYTAIRLDVYSQNINAINFYKKREYFSRGEVNFPGRAYPFHCMEKEIKPS</sequence>
<dbReference type="SUPFAM" id="SSF56317">
    <property type="entry name" value="Carbon-nitrogen hydrolase"/>
    <property type="match status" value="1"/>
</dbReference>
<dbReference type="PANTHER" id="PTHR43674">
    <property type="entry name" value="NITRILASE C965.09-RELATED"/>
    <property type="match status" value="1"/>
</dbReference>
<evidence type="ECO:0000259" key="3">
    <source>
        <dbReference type="PROSITE" id="PS51186"/>
    </source>
</evidence>
<comment type="caution">
    <text evidence="4">The sequence shown here is derived from an EMBL/GenBank/DDBJ whole genome shotgun (WGS) entry which is preliminary data.</text>
</comment>
<evidence type="ECO:0000313" key="5">
    <source>
        <dbReference type="Proteomes" id="UP000256980"/>
    </source>
</evidence>
<dbReference type="GO" id="GO:0033388">
    <property type="term" value="P:putrescine biosynthetic process from arginine"/>
    <property type="evidence" value="ECO:0007669"/>
    <property type="project" value="TreeGrafter"/>
</dbReference>
<dbReference type="InterPro" id="IPR000182">
    <property type="entry name" value="GNAT_dom"/>
</dbReference>
<evidence type="ECO:0000259" key="2">
    <source>
        <dbReference type="PROSITE" id="PS50263"/>
    </source>
</evidence>
<dbReference type="Gene3D" id="3.60.110.10">
    <property type="entry name" value="Carbon-nitrogen hydrolase"/>
    <property type="match status" value="1"/>
</dbReference>
<dbReference type="InterPro" id="IPR036526">
    <property type="entry name" value="C-N_Hydrolase_sf"/>
</dbReference>
<dbReference type="PROSITE" id="PS51186">
    <property type="entry name" value="GNAT"/>
    <property type="match status" value="1"/>
</dbReference>
<dbReference type="PANTHER" id="PTHR43674:SF2">
    <property type="entry name" value="BETA-UREIDOPROPIONASE"/>
    <property type="match status" value="1"/>
</dbReference>
<dbReference type="GO" id="GO:0016747">
    <property type="term" value="F:acyltransferase activity, transferring groups other than amino-acyl groups"/>
    <property type="evidence" value="ECO:0007669"/>
    <property type="project" value="InterPro"/>
</dbReference>
<evidence type="ECO:0000256" key="1">
    <source>
        <dbReference type="ARBA" id="ARBA00022801"/>
    </source>
</evidence>
<dbReference type="RefSeq" id="WP_181897594.1">
    <property type="nucleotide sequence ID" value="NZ_QRDV01000002.1"/>
</dbReference>
<dbReference type="InterPro" id="IPR003010">
    <property type="entry name" value="C-N_Hydrolase"/>
</dbReference>
<dbReference type="EMBL" id="QRDV01000002">
    <property type="protein sequence ID" value="RED45239.1"/>
    <property type="molecule type" value="Genomic_DNA"/>
</dbReference>
<dbReference type="Gene3D" id="3.40.630.30">
    <property type="match status" value="1"/>
</dbReference>
<gene>
    <name evidence="4" type="ORF">DFQ10_102107</name>
</gene>
<protein>
    <submittedName>
        <fullName evidence="4">Putative amidohydrolase</fullName>
    </submittedName>
</protein>
<accession>A0A3D9H6Z7</accession>
<proteinExistence type="predicted"/>
<organism evidence="4 5">
    <name type="scientific">Winogradskyella eximia</name>
    <dbReference type="NCBI Taxonomy" id="262006"/>
    <lineage>
        <taxon>Bacteria</taxon>
        <taxon>Pseudomonadati</taxon>
        <taxon>Bacteroidota</taxon>
        <taxon>Flavobacteriia</taxon>
        <taxon>Flavobacteriales</taxon>
        <taxon>Flavobacteriaceae</taxon>
        <taxon>Winogradskyella</taxon>
    </lineage>
</organism>
<reference evidence="4 5" key="1">
    <citation type="submission" date="2018-07" db="EMBL/GenBank/DDBJ databases">
        <title>Genomic Encyclopedia of Type Strains, Phase III (KMG-III): the genomes of soil and plant-associated and newly described type strains.</title>
        <authorList>
            <person name="Whitman W."/>
        </authorList>
    </citation>
    <scope>NUCLEOTIDE SEQUENCE [LARGE SCALE GENOMIC DNA]</scope>
    <source>
        <strain evidence="4 5">CECT 7946</strain>
    </source>
</reference>
<dbReference type="Pfam" id="PF00795">
    <property type="entry name" value="CN_hydrolase"/>
    <property type="match status" value="1"/>
</dbReference>
<name>A0A3D9H6Z7_9FLAO</name>
<dbReference type="InterPro" id="IPR050345">
    <property type="entry name" value="Aliph_Amidase/BUP"/>
</dbReference>
<evidence type="ECO:0000313" key="4">
    <source>
        <dbReference type="EMBL" id="RED45239.1"/>
    </source>
</evidence>
<feature type="domain" description="CN hydrolase" evidence="2">
    <location>
        <begin position="1"/>
        <end position="234"/>
    </location>
</feature>
<dbReference type="CDD" id="cd04301">
    <property type="entry name" value="NAT_SF"/>
    <property type="match status" value="1"/>
</dbReference>
<dbReference type="GO" id="GO:0050126">
    <property type="term" value="F:N-carbamoylputrescine amidase activity"/>
    <property type="evidence" value="ECO:0007669"/>
    <property type="project" value="TreeGrafter"/>
</dbReference>
<dbReference type="SUPFAM" id="SSF55729">
    <property type="entry name" value="Acyl-CoA N-acyltransferases (Nat)"/>
    <property type="match status" value="1"/>
</dbReference>